<proteinExistence type="predicted"/>
<evidence type="ECO:0000313" key="2">
    <source>
        <dbReference type="Proteomes" id="UP001439875"/>
    </source>
</evidence>
<protein>
    <submittedName>
        <fullName evidence="1">Uncharacterized protein</fullName>
    </submittedName>
</protein>
<gene>
    <name evidence="1" type="ORF">WMO40_21110</name>
</gene>
<name>A0ACC6SH54_9BACI</name>
<reference evidence="1" key="1">
    <citation type="submission" date="2024-03" db="EMBL/GenBank/DDBJ databases">
        <title>Human intestinal bacterial collection.</title>
        <authorList>
            <person name="Pauvert C."/>
            <person name="Hitch T.C.A."/>
            <person name="Clavel T."/>
        </authorList>
    </citation>
    <scope>NUCLEOTIDE SEQUENCE</scope>
    <source>
        <strain evidence="1">CLA-AA-H227</strain>
    </source>
</reference>
<dbReference type="EMBL" id="JBBMEW010000029">
    <property type="protein sequence ID" value="MEQ2529177.1"/>
    <property type="molecule type" value="Genomic_DNA"/>
</dbReference>
<organism evidence="1 2">
    <name type="scientific">Robertmurraya yapensis</name>
    <name type="common">ex Hitch et al 2024</name>
    <dbReference type="NCBI Taxonomy" id="3133160"/>
    <lineage>
        <taxon>Bacteria</taxon>
        <taxon>Bacillati</taxon>
        <taxon>Bacillota</taxon>
        <taxon>Bacilli</taxon>
        <taxon>Bacillales</taxon>
        <taxon>Bacillaceae</taxon>
        <taxon>Robertmurraya</taxon>
    </lineage>
</organism>
<comment type="caution">
    <text evidence="1">The sequence shown here is derived from an EMBL/GenBank/DDBJ whole genome shotgun (WGS) entry which is preliminary data.</text>
</comment>
<sequence>MKKFLVIRHYNDKDYLYSILRANNIDMASEKIEEKIIMTEFKDHGVYTVTPLVSFHYKGNRVILPDGVKKTTIVIPSVDTNPFEFLKEHLKQ</sequence>
<dbReference type="Proteomes" id="UP001439875">
    <property type="component" value="Unassembled WGS sequence"/>
</dbReference>
<accession>A0ACC6SH54</accession>
<evidence type="ECO:0000313" key="1">
    <source>
        <dbReference type="EMBL" id="MEQ2529177.1"/>
    </source>
</evidence>
<keyword evidence="2" id="KW-1185">Reference proteome</keyword>